<dbReference type="AlphaFoldDB" id="A0A556P670"/>
<dbReference type="EMBL" id="VMHE01000082">
    <property type="protein sequence ID" value="TSJ59896.1"/>
    <property type="molecule type" value="Genomic_DNA"/>
</dbReference>
<organism evidence="1 2">
    <name type="scientific">Allobacillus salarius</name>
    <dbReference type="NCBI Taxonomy" id="1955272"/>
    <lineage>
        <taxon>Bacteria</taxon>
        <taxon>Bacillati</taxon>
        <taxon>Bacillota</taxon>
        <taxon>Bacilli</taxon>
        <taxon>Bacillales</taxon>
        <taxon>Bacillaceae</taxon>
        <taxon>Allobacillus</taxon>
    </lineage>
</organism>
<gene>
    <name evidence="1" type="ORF">FPQ13_13205</name>
</gene>
<comment type="caution">
    <text evidence="1">The sequence shown here is derived from an EMBL/GenBank/DDBJ whole genome shotgun (WGS) entry which is preliminary data.</text>
</comment>
<feature type="non-terminal residue" evidence="1">
    <location>
        <position position="42"/>
    </location>
</feature>
<sequence length="42" mass="4938">MKPLFSEKINESLKKYQPTHVEKGLKCERCGSEYDLYKFAPT</sequence>
<proteinExistence type="predicted"/>
<dbReference type="Proteomes" id="UP000316425">
    <property type="component" value="Unassembled WGS sequence"/>
</dbReference>
<evidence type="ECO:0000313" key="2">
    <source>
        <dbReference type="Proteomes" id="UP000316425"/>
    </source>
</evidence>
<keyword evidence="2" id="KW-1185">Reference proteome</keyword>
<reference evidence="1 2" key="1">
    <citation type="submission" date="2019-07" db="EMBL/GenBank/DDBJ databases">
        <title>Allobacillus sp. nov. SKP isolated from shrimp paste of Euphausiacea.</title>
        <authorList>
            <person name="Kanchanasin P."/>
            <person name="Tanasupawat S."/>
            <person name="Shi W."/>
            <person name="Wu L."/>
            <person name="Ma J."/>
        </authorList>
    </citation>
    <scope>NUCLEOTIDE SEQUENCE [LARGE SCALE GENOMIC DNA]</scope>
    <source>
        <strain evidence="1 2">SKP4-8</strain>
    </source>
</reference>
<name>A0A556P670_9BACI</name>
<evidence type="ECO:0000313" key="1">
    <source>
        <dbReference type="EMBL" id="TSJ59896.1"/>
    </source>
</evidence>
<protein>
    <submittedName>
        <fullName evidence="1">DNA replication protein DnaC</fullName>
    </submittedName>
</protein>
<accession>A0A556P670</accession>